<reference evidence="1" key="1">
    <citation type="submission" date="2018-05" db="EMBL/GenBank/DDBJ databases">
        <authorList>
            <person name="Lanie J.A."/>
            <person name="Ng W.-L."/>
            <person name="Kazmierczak K.M."/>
            <person name="Andrzejewski T.M."/>
            <person name="Davidsen T.M."/>
            <person name="Wayne K.J."/>
            <person name="Tettelin H."/>
            <person name="Glass J.I."/>
            <person name="Rusch D."/>
            <person name="Podicherti R."/>
            <person name="Tsui H.-C.T."/>
            <person name="Winkler M.E."/>
        </authorList>
    </citation>
    <scope>NUCLEOTIDE SEQUENCE</scope>
</reference>
<proteinExistence type="predicted"/>
<dbReference type="EMBL" id="UINC01024368">
    <property type="protein sequence ID" value="SVA97849.1"/>
    <property type="molecule type" value="Genomic_DNA"/>
</dbReference>
<protein>
    <submittedName>
        <fullName evidence="1">Uncharacterized protein</fullName>
    </submittedName>
</protein>
<evidence type="ECO:0000313" key="1">
    <source>
        <dbReference type="EMBL" id="SVA97849.1"/>
    </source>
</evidence>
<dbReference type="AlphaFoldDB" id="A0A382A8Y6"/>
<name>A0A382A8Y6_9ZZZZ</name>
<feature type="non-terminal residue" evidence="1">
    <location>
        <position position="602"/>
    </location>
</feature>
<organism evidence="1">
    <name type="scientific">marine metagenome</name>
    <dbReference type="NCBI Taxonomy" id="408172"/>
    <lineage>
        <taxon>unclassified sequences</taxon>
        <taxon>metagenomes</taxon>
        <taxon>ecological metagenomes</taxon>
    </lineage>
</organism>
<accession>A0A382A8Y6</accession>
<sequence length="602" mass="63688">MAKKQLKDYVFRPGVGATSYVYPDGYSLLNSNKEFIQKESSAWIATQVAAANTYSYAETVLTANKNFIADEAVAWFDANNPGIHNDTRHEKCERDTKYNIDAIVADLHTGGNSETIATVKKYWEGASSQLGAGEVTYALSVNNKVEEIINDYVLTNKAYTTGQSGHGLAASDTVNLFGIKTNCQFGDKVYPQIPFSGMFRITKVPDANTVEFFLPTSEIDHVYVAGGQIFLAAPTNVGGATNISTFEFDNTTGLTTIGSNVHGLAVGDAVQLENITVSCLYGSKVYPDTSTTSGIFVVYDVIDNDTFVIGMDKSKIVHTYVSGGTVQKVNVPVSGAVNITGFIFDRVQGIGRITAAAHGRTVGDMIEVENVNFTCSLGAKTYPVTSNTTAFTVRSQNLSTTTFEVDIGTSGVTQTYVSGGIVVKSGGARLPVSDFNYNTVTGIATITTATSQTINANTVSAATYTPATGVMVLTIGAHSYELNDYIMIAPESLTFTCDLDSHATQHSYPRATGSSAPGGKDYAYNTPVKITATGATTITVNVGISSDTSTHTFVSATAGGISESDSNSAADRVKYLIGIINDVTENGLDAIPTGQIYSVSAA</sequence>
<gene>
    <name evidence="1" type="ORF">METZ01_LOCUS150703</name>
</gene>